<reference evidence="3" key="1">
    <citation type="submission" date="2017-05" db="EMBL/GenBank/DDBJ databases">
        <title>Streptomyces olivochromogenes NBRC 3561 whole genome shotgun sequence.</title>
        <authorList>
            <person name="Dohra H."/>
            <person name="Kodani S."/>
        </authorList>
    </citation>
    <scope>NUCLEOTIDE SEQUENCE [LARGE SCALE GENOMIC DNA]</scope>
    <source>
        <strain evidence="3">NBRC 3561</strain>
    </source>
</reference>
<dbReference type="AlphaFoldDB" id="A0A250VWL3"/>
<feature type="region of interest" description="Disordered" evidence="1">
    <location>
        <begin position="1"/>
        <end position="139"/>
    </location>
</feature>
<feature type="compositionally biased region" description="Basic and acidic residues" evidence="1">
    <location>
        <begin position="112"/>
        <end position="132"/>
    </location>
</feature>
<feature type="compositionally biased region" description="Low complexity" evidence="1">
    <location>
        <begin position="271"/>
        <end position="280"/>
    </location>
</feature>
<sequence length="291" mass="31103">MSAVHLETGRPGFVLRTRPGRRSRSRKELPTTPRPARARSVLHASTSSSGASSSSPGYGRGFRGSAQVAGGNSRARSRASRSRTHGMPQKLSRRRIPVRTARNVAPAALAARPEDLTRRSQRSRDRLRETCGRRRWRPAAAGVPSRFRLPDGFPRPRGVRHSVGNPLSDNLSLLDNFFCRRDSGAVLDVAVIQEPAAAEAVPGPDTGPDPRRPGRARLGADGVSALLDFAGTALMFHHLCGPDPDGAEAARQQRSAGLPPGRAGKTPHHGAVASNVVDAAASHRKPDTRNP</sequence>
<name>A0A250VWL3_STROL</name>
<dbReference type="EMBL" id="BDQI01000052">
    <property type="protein sequence ID" value="GAX58402.1"/>
    <property type="molecule type" value="Genomic_DNA"/>
</dbReference>
<feature type="compositionally biased region" description="Low complexity" evidence="1">
    <location>
        <begin position="99"/>
        <end position="111"/>
    </location>
</feature>
<keyword evidence="3" id="KW-1185">Reference proteome</keyword>
<comment type="caution">
    <text evidence="2">The sequence shown here is derived from an EMBL/GenBank/DDBJ whole genome shotgun (WGS) entry which is preliminary data.</text>
</comment>
<evidence type="ECO:0000256" key="1">
    <source>
        <dbReference type="SAM" id="MobiDB-lite"/>
    </source>
</evidence>
<evidence type="ECO:0000313" key="2">
    <source>
        <dbReference type="EMBL" id="GAX58402.1"/>
    </source>
</evidence>
<organism evidence="2 3">
    <name type="scientific">Streptomyces olivochromogenes</name>
    <dbReference type="NCBI Taxonomy" id="1963"/>
    <lineage>
        <taxon>Bacteria</taxon>
        <taxon>Bacillati</taxon>
        <taxon>Actinomycetota</taxon>
        <taxon>Actinomycetes</taxon>
        <taxon>Kitasatosporales</taxon>
        <taxon>Streptomycetaceae</taxon>
        <taxon>Streptomyces</taxon>
    </lineage>
</organism>
<dbReference type="Proteomes" id="UP000217446">
    <property type="component" value="Unassembled WGS sequence"/>
</dbReference>
<evidence type="ECO:0000313" key="3">
    <source>
        <dbReference type="Proteomes" id="UP000217446"/>
    </source>
</evidence>
<gene>
    <name evidence="2" type="ORF">SO3561_09975</name>
</gene>
<feature type="compositionally biased region" description="Low complexity" evidence="1">
    <location>
        <begin position="44"/>
        <end position="55"/>
    </location>
</feature>
<proteinExistence type="predicted"/>
<accession>A0A250VWL3</accession>
<protein>
    <submittedName>
        <fullName evidence="2">Uncharacterized protein</fullName>
    </submittedName>
</protein>
<feature type="region of interest" description="Disordered" evidence="1">
    <location>
        <begin position="198"/>
        <end position="218"/>
    </location>
</feature>
<feature type="region of interest" description="Disordered" evidence="1">
    <location>
        <begin position="244"/>
        <end position="291"/>
    </location>
</feature>
<feature type="compositionally biased region" description="Basic residues" evidence="1">
    <location>
        <begin position="75"/>
        <end position="84"/>
    </location>
</feature>